<sequence length="257" mass="28625">MSIEITNNKNTSPYAKKHPIWTVVIVELLLLIIMFAAGAYATIKKVDDATLPVLIAFIPIAIALIIYLSWKRRWRYMGFRPLLEIPKRGWLYYLPFVAVLAAISASGFKEVTSSELLYFLGFTLLVGFVEETVYRGLILKALLNKSIPTAVITSSVLFGITHLLNMLSGQNLLDTIMQIIYALLIGAALSLLIIKNNNILPLILFHFIHNLIRFLSPEVAGTSINTPVIMDGLVILILLAQCIWIASSLKKKTKAIT</sequence>
<feature type="transmembrane region" description="Helical" evidence="1">
    <location>
        <begin position="199"/>
        <end position="216"/>
    </location>
</feature>
<evidence type="ECO:0000259" key="2">
    <source>
        <dbReference type="Pfam" id="PF02517"/>
    </source>
</evidence>
<name>W7YQ48_9BACL</name>
<feature type="transmembrane region" description="Helical" evidence="1">
    <location>
        <begin position="49"/>
        <end position="70"/>
    </location>
</feature>
<dbReference type="GO" id="GO:0004175">
    <property type="term" value="F:endopeptidase activity"/>
    <property type="evidence" value="ECO:0007669"/>
    <property type="project" value="UniProtKB-ARBA"/>
</dbReference>
<organism evidence="3 4">
    <name type="scientific">Paenibacillus pini JCM 16418</name>
    <dbReference type="NCBI Taxonomy" id="1236976"/>
    <lineage>
        <taxon>Bacteria</taxon>
        <taxon>Bacillati</taxon>
        <taxon>Bacillota</taxon>
        <taxon>Bacilli</taxon>
        <taxon>Bacillales</taxon>
        <taxon>Paenibacillaceae</taxon>
        <taxon>Paenibacillus</taxon>
    </lineage>
</organism>
<keyword evidence="4" id="KW-1185">Reference proteome</keyword>
<protein>
    <recommendedName>
        <fullName evidence="2">CAAX prenyl protease 2/Lysostaphin resistance protein A-like domain-containing protein</fullName>
    </recommendedName>
</protein>
<feature type="transmembrane region" description="Helical" evidence="1">
    <location>
        <begin position="176"/>
        <end position="194"/>
    </location>
</feature>
<dbReference type="InterPro" id="IPR052710">
    <property type="entry name" value="CAAX_protease"/>
</dbReference>
<keyword evidence="1" id="KW-1133">Transmembrane helix</keyword>
<evidence type="ECO:0000256" key="1">
    <source>
        <dbReference type="SAM" id="Phobius"/>
    </source>
</evidence>
<evidence type="ECO:0000313" key="3">
    <source>
        <dbReference type="EMBL" id="GAF09613.1"/>
    </source>
</evidence>
<feature type="domain" description="CAAX prenyl protease 2/Lysostaphin resistance protein A-like" evidence="2">
    <location>
        <begin position="114"/>
        <end position="212"/>
    </location>
</feature>
<dbReference type="STRING" id="1236976.JCM16418_3763"/>
<dbReference type="Pfam" id="PF02517">
    <property type="entry name" value="Rce1-like"/>
    <property type="match status" value="1"/>
</dbReference>
<gene>
    <name evidence="3" type="ORF">JCM16418_3763</name>
</gene>
<dbReference type="Proteomes" id="UP000019364">
    <property type="component" value="Unassembled WGS sequence"/>
</dbReference>
<feature type="transmembrane region" description="Helical" evidence="1">
    <location>
        <begin position="115"/>
        <end position="134"/>
    </location>
</feature>
<dbReference type="InterPro" id="IPR003675">
    <property type="entry name" value="Rce1/LyrA-like_dom"/>
</dbReference>
<dbReference type="OrthoDB" id="371054at2"/>
<dbReference type="GO" id="GO:0080120">
    <property type="term" value="P:CAAX-box protein maturation"/>
    <property type="evidence" value="ECO:0007669"/>
    <property type="project" value="UniProtKB-ARBA"/>
</dbReference>
<dbReference type="RefSeq" id="WP_148298845.1">
    <property type="nucleotide sequence ID" value="NZ_BAVZ01000013.1"/>
</dbReference>
<comment type="caution">
    <text evidence="3">The sequence shown here is derived from an EMBL/GenBank/DDBJ whole genome shotgun (WGS) entry which is preliminary data.</text>
</comment>
<evidence type="ECO:0000313" key="4">
    <source>
        <dbReference type="Proteomes" id="UP000019364"/>
    </source>
</evidence>
<feature type="transmembrane region" description="Helical" evidence="1">
    <location>
        <begin position="20"/>
        <end position="43"/>
    </location>
</feature>
<feature type="transmembrane region" description="Helical" evidence="1">
    <location>
        <begin position="146"/>
        <end position="164"/>
    </location>
</feature>
<accession>W7YQ48</accession>
<dbReference type="AlphaFoldDB" id="W7YQ48"/>
<dbReference type="eggNOG" id="COG1266">
    <property type="taxonomic scope" value="Bacteria"/>
</dbReference>
<feature type="transmembrane region" description="Helical" evidence="1">
    <location>
        <begin position="90"/>
        <end position="109"/>
    </location>
</feature>
<dbReference type="PANTHER" id="PTHR36435">
    <property type="entry name" value="SLR1288 PROTEIN"/>
    <property type="match status" value="1"/>
</dbReference>
<dbReference type="PANTHER" id="PTHR36435:SF1">
    <property type="entry name" value="CAAX AMINO TERMINAL PROTEASE FAMILY PROTEIN"/>
    <property type="match status" value="1"/>
</dbReference>
<keyword evidence="1" id="KW-0812">Transmembrane</keyword>
<keyword evidence="1" id="KW-0472">Membrane</keyword>
<proteinExistence type="predicted"/>
<feature type="transmembrane region" description="Helical" evidence="1">
    <location>
        <begin position="228"/>
        <end position="246"/>
    </location>
</feature>
<reference evidence="3 4" key="1">
    <citation type="journal article" date="2014" name="Genome Announc.">
        <title>Draft Genome Sequence of Paenibacillus pini JCM 16418T, Isolated from the Rhizosphere of Pine Tree.</title>
        <authorList>
            <person name="Yuki M."/>
            <person name="Oshima K."/>
            <person name="Suda W."/>
            <person name="Oshida Y."/>
            <person name="Kitamura K."/>
            <person name="Iida Y."/>
            <person name="Hattori M."/>
            <person name="Ohkuma M."/>
        </authorList>
    </citation>
    <scope>NUCLEOTIDE SEQUENCE [LARGE SCALE GENOMIC DNA]</scope>
    <source>
        <strain evidence="3 4">JCM 16418</strain>
    </source>
</reference>
<dbReference type="EMBL" id="BAVZ01000013">
    <property type="protein sequence ID" value="GAF09613.1"/>
    <property type="molecule type" value="Genomic_DNA"/>
</dbReference>